<gene>
    <name evidence="3" type="primary">LOC106477725</name>
</gene>
<protein>
    <submittedName>
        <fullName evidence="3">C-Jun-amino-terminal kinase-interacting protein 4-like</fullName>
    </submittedName>
</protein>
<proteinExistence type="predicted"/>
<dbReference type="Proteomes" id="UP000694941">
    <property type="component" value="Unplaced"/>
</dbReference>
<evidence type="ECO:0000256" key="1">
    <source>
        <dbReference type="SAM" id="Coils"/>
    </source>
</evidence>
<dbReference type="GeneID" id="106477725"/>
<feature type="coiled-coil region" evidence="1">
    <location>
        <begin position="41"/>
        <end position="75"/>
    </location>
</feature>
<sequence length="212" mass="22826">MKIWCASGVNLTGGRTADGGSVVGASIFYSSPSEKVDLPKADTTLTEVDKLDKELKECEKDRRESEELEQNLTSLVWICTSTHSSSKVTVIDANNPADILDSFHVCSSHLLCIASVPGAKETDYPVDDEFNKLGQEKNDAEDIKGEDSPEILNDKGDEVMNNGTGKIGNITFISCATGTAVNNNNDNSQFSPKGVSKFSCFEVCQHALLVKG</sequence>
<name>A0ABM1RZV6_LIMPO</name>
<accession>A0ABM1RZV6</accession>
<organism evidence="2 3">
    <name type="scientific">Limulus polyphemus</name>
    <name type="common">Atlantic horseshoe crab</name>
    <dbReference type="NCBI Taxonomy" id="6850"/>
    <lineage>
        <taxon>Eukaryota</taxon>
        <taxon>Metazoa</taxon>
        <taxon>Ecdysozoa</taxon>
        <taxon>Arthropoda</taxon>
        <taxon>Chelicerata</taxon>
        <taxon>Merostomata</taxon>
        <taxon>Xiphosura</taxon>
        <taxon>Limulidae</taxon>
        <taxon>Limulus</taxon>
    </lineage>
</organism>
<dbReference type="InterPro" id="IPR039911">
    <property type="entry name" value="JIP3/JIP4"/>
</dbReference>
<reference evidence="3" key="1">
    <citation type="submission" date="2025-08" db="UniProtKB">
        <authorList>
            <consortium name="RefSeq"/>
        </authorList>
    </citation>
    <scope>IDENTIFICATION</scope>
    <source>
        <tissue evidence="3">Muscle</tissue>
    </source>
</reference>
<keyword evidence="1" id="KW-0175">Coiled coil</keyword>
<keyword evidence="2" id="KW-1185">Reference proteome</keyword>
<dbReference type="RefSeq" id="XP_022236911.1">
    <property type="nucleotide sequence ID" value="XM_022381203.1"/>
</dbReference>
<evidence type="ECO:0000313" key="2">
    <source>
        <dbReference type="Proteomes" id="UP000694941"/>
    </source>
</evidence>
<dbReference type="PANTHER" id="PTHR13886:SF4">
    <property type="entry name" value="JNK-INTERACTING PROTEIN 3"/>
    <property type="match status" value="1"/>
</dbReference>
<evidence type="ECO:0000313" key="3">
    <source>
        <dbReference type="RefSeq" id="XP_022236911.1"/>
    </source>
</evidence>
<dbReference type="PANTHER" id="PTHR13886">
    <property type="entry name" value="JNK/SAPK-ASSOCIATED PROTEIN"/>
    <property type="match status" value="1"/>
</dbReference>